<evidence type="ECO:0000256" key="5">
    <source>
        <dbReference type="ARBA" id="ARBA00022833"/>
    </source>
</evidence>
<organism evidence="10 11">
    <name type="scientific">Eumeta variegata</name>
    <name type="common">Bagworm moth</name>
    <name type="synonym">Eumeta japonica</name>
    <dbReference type="NCBI Taxonomy" id="151549"/>
    <lineage>
        <taxon>Eukaryota</taxon>
        <taxon>Metazoa</taxon>
        <taxon>Ecdysozoa</taxon>
        <taxon>Arthropoda</taxon>
        <taxon>Hexapoda</taxon>
        <taxon>Insecta</taxon>
        <taxon>Pterygota</taxon>
        <taxon>Neoptera</taxon>
        <taxon>Endopterygota</taxon>
        <taxon>Lepidoptera</taxon>
        <taxon>Glossata</taxon>
        <taxon>Ditrysia</taxon>
        <taxon>Tineoidea</taxon>
        <taxon>Psychidae</taxon>
        <taxon>Oiketicinae</taxon>
        <taxon>Eumeta</taxon>
    </lineage>
</organism>
<dbReference type="GO" id="GO:0030182">
    <property type="term" value="P:neuron differentiation"/>
    <property type="evidence" value="ECO:0007669"/>
    <property type="project" value="TreeGrafter"/>
</dbReference>
<dbReference type="PANTHER" id="PTHR15065:SF4">
    <property type="entry name" value="LD18634P"/>
    <property type="match status" value="1"/>
</dbReference>
<keyword evidence="6" id="KW-0805">Transcription regulation</keyword>
<evidence type="ECO:0000256" key="4">
    <source>
        <dbReference type="ARBA" id="ARBA00022771"/>
    </source>
</evidence>
<keyword evidence="4" id="KW-0863">Zinc-finger</keyword>
<evidence type="ECO:0000256" key="3">
    <source>
        <dbReference type="ARBA" id="ARBA00022737"/>
    </source>
</evidence>
<protein>
    <submittedName>
        <fullName evidence="10">Insulinoma-associated protein 1a</fullName>
    </submittedName>
</protein>
<dbReference type="AlphaFoldDB" id="A0A4C1XRZ2"/>
<evidence type="ECO:0000313" key="10">
    <source>
        <dbReference type="EMBL" id="GBP65940.1"/>
    </source>
</evidence>
<dbReference type="GO" id="GO:0010564">
    <property type="term" value="P:regulation of cell cycle process"/>
    <property type="evidence" value="ECO:0007669"/>
    <property type="project" value="TreeGrafter"/>
</dbReference>
<feature type="region of interest" description="Disordered" evidence="9">
    <location>
        <begin position="66"/>
        <end position="85"/>
    </location>
</feature>
<dbReference type="InterPro" id="IPR042972">
    <property type="entry name" value="INSM1/2"/>
</dbReference>
<evidence type="ECO:0000256" key="2">
    <source>
        <dbReference type="ARBA" id="ARBA00022723"/>
    </source>
</evidence>
<evidence type="ECO:0000256" key="9">
    <source>
        <dbReference type="SAM" id="MobiDB-lite"/>
    </source>
</evidence>
<reference evidence="10 11" key="1">
    <citation type="journal article" date="2019" name="Commun. Biol.">
        <title>The bagworm genome reveals a unique fibroin gene that provides high tensile strength.</title>
        <authorList>
            <person name="Kono N."/>
            <person name="Nakamura H."/>
            <person name="Ohtoshi R."/>
            <person name="Tomita M."/>
            <person name="Numata K."/>
            <person name="Arakawa K."/>
        </authorList>
    </citation>
    <scope>NUCLEOTIDE SEQUENCE [LARGE SCALE GENOMIC DNA]</scope>
</reference>
<dbReference type="GO" id="GO:0001227">
    <property type="term" value="F:DNA-binding transcription repressor activity, RNA polymerase II-specific"/>
    <property type="evidence" value="ECO:0007669"/>
    <property type="project" value="TreeGrafter"/>
</dbReference>
<feature type="region of interest" description="Disordered" evidence="9">
    <location>
        <begin position="93"/>
        <end position="163"/>
    </location>
</feature>
<evidence type="ECO:0000256" key="6">
    <source>
        <dbReference type="ARBA" id="ARBA00023015"/>
    </source>
</evidence>
<proteinExistence type="predicted"/>
<accession>A0A4C1XRZ2</accession>
<comment type="subcellular location">
    <subcellularLocation>
        <location evidence="1">Nucleus</location>
    </subcellularLocation>
</comment>
<evidence type="ECO:0000313" key="11">
    <source>
        <dbReference type="Proteomes" id="UP000299102"/>
    </source>
</evidence>
<feature type="compositionally biased region" description="Basic and acidic residues" evidence="9">
    <location>
        <begin position="147"/>
        <end position="163"/>
    </location>
</feature>
<evidence type="ECO:0000256" key="8">
    <source>
        <dbReference type="ARBA" id="ARBA00023242"/>
    </source>
</evidence>
<dbReference type="EMBL" id="BGZK01000943">
    <property type="protein sequence ID" value="GBP65940.1"/>
    <property type="molecule type" value="Genomic_DNA"/>
</dbReference>
<dbReference type="GO" id="GO:0000978">
    <property type="term" value="F:RNA polymerase II cis-regulatory region sequence-specific DNA binding"/>
    <property type="evidence" value="ECO:0007669"/>
    <property type="project" value="TreeGrafter"/>
</dbReference>
<evidence type="ECO:0000256" key="7">
    <source>
        <dbReference type="ARBA" id="ARBA00023163"/>
    </source>
</evidence>
<keyword evidence="11" id="KW-1185">Reference proteome</keyword>
<dbReference type="GO" id="GO:0008270">
    <property type="term" value="F:zinc ion binding"/>
    <property type="evidence" value="ECO:0007669"/>
    <property type="project" value="UniProtKB-KW"/>
</dbReference>
<keyword evidence="7" id="KW-0804">Transcription</keyword>
<keyword evidence="5" id="KW-0862">Zinc</keyword>
<comment type="caution">
    <text evidence="10">The sequence shown here is derived from an EMBL/GenBank/DDBJ whole genome shotgun (WGS) entry which is preliminary data.</text>
</comment>
<evidence type="ECO:0000256" key="1">
    <source>
        <dbReference type="ARBA" id="ARBA00004123"/>
    </source>
</evidence>
<dbReference type="GO" id="GO:0017053">
    <property type="term" value="C:transcription repressor complex"/>
    <property type="evidence" value="ECO:0007669"/>
    <property type="project" value="TreeGrafter"/>
</dbReference>
<dbReference type="STRING" id="151549.A0A4C1XRZ2"/>
<dbReference type="GO" id="GO:0005634">
    <property type="term" value="C:nucleus"/>
    <property type="evidence" value="ECO:0007669"/>
    <property type="project" value="UniProtKB-SubCell"/>
</dbReference>
<keyword evidence="2" id="KW-0479">Metal-binding</keyword>
<keyword evidence="8" id="KW-0539">Nucleus</keyword>
<dbReference type="PANTHER" id="PTHR15065">
    <property type="entry name" value="INSULINOMA-ASSOCIATED 1"/>
    <property type="match status" value="1"/>
</dbReference>
<name>A0A4C1XRZ2_EUMVA</name>
<dbReference type="Proteomes" id="UP000299102">
    <property type="component" value="Unassembled WGS sequence"/>
</dbReference>
<dbReference type="OrthoDB" id="8953942at2759"/>
<sequence length="356" mass="40229">MEAALPHLHRLGSSRFYQHYAAPVRITTNYLHELVPQHHPTLLQHYLAYYSEPAAPLDLSLKPTVPITPPCTPSPNQKKVDSEKPPKIFRHFEEEKEESSNSQKRKADDRDVSDDGESPEAKKLKFTKQFFEELQTCLPKEPSTPTKSDRDSPEVVEVKDVDSRPKKVPLKNVQPQKKSKAVRRLMFDEDKTSPVSGTIIRDLAEDETLVVRKGDIDPAFNVVEVTEEAKALIASIENRLGRYICRLCRRLYEDAFALAQHRCSRIVHIEYRCPECDKRDSFLGHHARPAGAGLDFASGLGLDPGPVSDCIQHSYIENTSSAAIFFYYEMLSLALLILARNSDPRPTSYLTLSGNC</sequence>
<gene>
    <name evidence="10" type="primary">insm1a</name>
    <name evidence="10" type="ORF">EVAR_50289_1</name>
</gene>
<keyword evidence="3" id="KW-0677">Repeat</keyword>